<proteinExistence type="predicted"/>
<evidence type="ECO:0000256" key="1">
    <source>
        <dbReference type="SAM" id="Phobius"/>
    </source>
</evidence>
<name>A0ABT8BP07_9VIBR</name>
<comment type="caution">
    <text evidence="2">The sequence shown here is derived from an EMBL/GenBank/DDBJ whole genome shotgun (WGS) entry which is preliminary data.</text>
</comment>
<dbReference type="Proteomes" id="UP001238540">
    <property type="component" value="Unassembled WGS sequence"/>
</dbReference>
<dbReference type="PANTHER" id="PTHR39555">
    <property type="entry name" value="FIMBRIAL ASSEMBLY PROTEIN PILO-LIKE PROTEIN-RELATED"/>
    <property type="match status" value="1"/>
</dbReference>
<accession>A0ABT8BP07</accession>
<gene>
    <name evidence="2" type="primary">pilO</name>
    <name evidence="2" type="ORF">QWZ16_01280</name>
</gene>
<sequence length="196" mass="22480">MLLFSPTSLGLLTQRDKSVQCGLVVLLALVISGIGYTLFLKPKWQRIENLALKEKETRVLVRGLEKEVLKQPEVETEYKRLLERLSHLSLVYFKPAGLAEVLASVSQAGQAQSLTFLRMDWGESENVRKYRRLPLHVEFTGRYIEVVAFIRDLTELPYIVHFEAIEWRRVKLDGARLHIKGKAYIYQGNKGGRDAP</sequence>
<dbReference type="PANTHER" id="PTHR39555:SF1">
    <property type="entry name" value="TYPE IV PILUS INNER MEMBRANE COMPONENT PILO"/>
    <property type="match status" value="1"/>
</dbReference>
<keyword evidence="1" id="KW-0472">Membrane</keyword>
<organism evidence="2 3">
    <name type="scientific">Vibrio ostreicida</name>
    <dbReference type="NCBI Taxonomy" id="526588"/>
    <lineage>
        <taxon>Bacteria</taxon>
        <taxon>Pseudomonadati</taxon>
        <taxon>Pseudomonadota</taxon>
        <taxon>Gammaproteobacteria</taxon>
        <taxon>Vibrionales</taxon>
        <taxon>Vibrionaceae</taxon>
        <taxon>Vibrio</taxon>
    </lineage>
</organism>
<dbReference type="RefSeq" id="WP_170883333.1">
    <property type="nucleotide sequence ID" value="NZ_JABEYA020000016.1"/>
</dbReference>
<dbReference type="Pfam" id="PF04350">
    <property type="entry name" value="PilO"/>
    <property type="match status" value="1"/>
</dbReference>
<dbReference type="Gene3D" id="3.30.70.60">
    <property type="match status" value="1"/>
</dbReference>
<protein>
    <submittedName>
        <fullName evidence="2">Type 4a pilus biogenesis protein PilO</fullName>
    </submittedName>
</protein>
<dbReference type="EMBL" id="JAUFQC010000001">
    <property type="protein sequence ID" value="MDN3608409.1"/>
    <property type="molecule type" value="Genomic_DNA"/>
</dbReference>
<evidence type="ECO:0000313" key="3">
    <source>
        <dbReference type="Proteomes" id="UP001238540"/>
    </source>
</evidence>
<evidence type="ECO:0000313" key="2">
    <source>
        <dbReference type="EMBL" id="MDN3608409.1"/>
    </source>
</evidence>
<keyword evidence="1" id="KW-1133">Transmembrane helix</keyword>
<dbReference type="InterPro" id="IPR007445">
    <property type="entry name" value="PilO"/>
</dbReference>
<keyword evidence="1" id="KW-0812">Transmembrane</keyword>
<dbReference type="InterPro" id="IPR014717">
    <property type="entry name" value="Transl_elong_EF1B/ribsomal_bS6"/>
</dbReference>
<keyword evidence="3" id="KW-1185">Reference proteome</keyword>
<reference evidence="3" key="1">
    <citation type="journal article" date="2019" name="Int. J. Syst. Evol. Microbiol.">
        <title>The Global Catalogue of Microorganisms (GCM) 10K type strain sequencing project: providing services to taxonomists for standard genome sequencing and annotation.</title>
        <authorList>
            <consortium name="The Broad Institute Genomics Platform"/>
            <consortium name="The Broad Institute Genome Sequencing Center for Infectious Disease"/>
            <person name="Wu L."/>
            <person name="Ma J."/>
        </authorList>
    </citation>
    <scope>NUCLEOTIDE SEQUENCE [LARGE SCALE GENOMIC DNA]</scope>
    <source>
        <strain evidence="3">CECT 7398</strain>
    </source>
</reference>
<feature type="transmembrane region" description="Helical" evidence="1">
    <location>
        <begin position="20"/>
        <end position="40"/>
    </location>
</feature>